<dbReference type="HOGENOM" id="CLU_006842_13_3_1"/>
<evidence type="ECO:0000256" key="8">
    <source>
        <dbReference type="ARBA" id="ARBA00023180"/>
    </source>
</evidence>
<keyword evidence="11" id="KW-1185">Reference proteome</keyword>
<reference evidence="10" key="2">
    <citation type="submission" date="2015-06" db="UniProtKB">
        <authorList>
            <consortium name="EnsemblMetazoa"/>
        </authorList>
    </citation>
    <scope>IDENTIFICATION</scope>
</reference>
<comment type="subcellular location">
    <subcellularLocation>
        <location evidence="1">Secreted</location>
    </subcellularLocation>
</comment>
<dbReference type="GO" id="GO:0004252">
    <property type="term" value="F:serine-type endopeptidase activity"/>
    <property type="evidence" value="ECO:0007669"/>
    <property type="project" value="InterPro"/>
</dbReference>
<dbReference type="InterPro" id="IPR033116">
    <property type="entry name" value="TRYPSIN_SER"/>
</dbReference>
<proteinExistence type="predicted"/>
<evidence type="ECO:0000256" key="5">
    <source>
        <dbReference type="ARBA" id="ARBA00022801"/>
    </source>
</evidence>
<dbReference type="SUPFAM" id="SSF50494">
    <property type="entry name" value="Trypsin-like serine proteases"/>
    <property type="match status" value="1"/>
</dbReference>
<dbReference type="PANTHER" id="PTHR24276:SF91">
    <property type="entry name" value="AT26814P-RELATED"/>
    <property type="match status" value="1"/>
</dbReference>
<keyword evidence="8" id="KW-0325">Glycoprotein</keyword>
<dbReference type="EnsemblMetazoa" id="MESCA009071-RA">
    <property type="protein sequence ID" value="MESCA009071-PA"/>
    <property type="gene ID" value="MESCA009071"/>
</dbReference>
<evidence type="ECO:0000313" key="11">
    <source>
        <dbReference type="Proteomes" id="UP000015102"/>
    </source>
</evidence>
<evidence type="ECO:0000256" key="3">
    <source>
        <dbReference type="ARBA" id="ARBA00022670"/>
    </source>
</evidence>
<evidence type="ECO:0000256" key="4">
    <source>
        <dbReference type="ARBA" id="ARBA00022729"/>
    </source>
</evidence>
<evidence type="ECO:0000313" key="10">
    <source>
        <dbReference type="EnsemblMetazoa" id="MESCA009071-PA"/>
    </source>
</evidence>
<dbReference type="InterPro" id="IPR001254">
    <property type="entry name" value="Trypsin_dom"/>
</dbReference>
<evidence type="ECO:0000256" key="7">
    <source>
        <dbReference type="ARBA" id="ARBA00023157"/>
    </source>
</evidence>
<keyword evidence="3" id="KW-0645">Protease</keyword>
<dbReference type="GO" id="GO:0005576">
    <property type="term" value="C:extracellular region"/>
    <property type="evidence" value="ECO:0007669"/>
    <property type="project" value="UniProtKB-SubCell"/>
</dbReference>
<sequence length="60" mass="6242">MLCAAAENKDACQGDSGGPLVANNQLVGVVSWGIGCARAQYPGVYSSVANLRDWVIENSD</sequence>
<dbReference type="Proteomes" id="UP000015102">
    <property type="component" value="Unassembled WGS sequence"/>
</dbReference>
<keyword evidence="2" id="KW-0964">Secreted</keyword>
<keyword evidence="5" id="KW-0378">Hydrolase</keyword>
<dbReference type="AlphaFoldDB" id="T1GYY3"/>
<dbReference type="PROSITE" id="PS50240">
    <property type="entry name" value="TRYPSIN_DOM"/>
    <property type="match status" value="1"/>
</dbReference>
<evidence type="ECO:0000256" key="2">
    <source>
        <dbReference type="ARBA" id="ARBA00022525"/>
    </source>
</evidence>
<protein>
    <recommendedName>
        <fullName evidence="9">Peptidase S1 domain-containing protein</fullName>
    </recommendedName>
</protein>
<dbReference type="PANTHER" id="PTHR24276">
    <property type="entry name" value="POLYSERASE-RELATED"/>
    <property type="match status" value="1"/>
</dbReference>
<dbReference type="FunFam" id="2.40.10.10:FF:000054">
    <property type="entry name" value="Complement C1r subcomponent"/>
    <property type="match status" value="1"/>
</dbReference>
<dbReference type="Gene3D" id="2.40.10.10">
    <property type="entry name" value="Trypsin-like serine proteases"/>
    <property type="match status" value="1"/>
</dbReference>
<dbReference type="GO" id="GO:0006508">
    <property type="term" value="P:proteolysis"/>
    <property type="evidence" value="ECO:0007669"/>
    <property type="project" value="UniProtKB-KW"/>
</dbReference>
<dbReference type="OMA" id="CAETNFP"/>
<dbReference type="Pfam" id="PF00089">
    <property type="entry name" value="Trypsin"/>
    <property type="match status" value="1"/>
</dbReference>
<keyword evidence="4" id="KW-0732">Signal</keyword>
<dbReference type="InterPro" id="IPR043504">
    <property type="entry name" value="Peptidase_S1_PA_chymotrypsin"/>
</dbReference>
<keyword evidence="6" id="KW-0720">Serine protease</keyword>
<evidence type="ECO:0000259" key="9">
    <source>
        <dbReference type="PROSITE" id="PS50240"/>
    </source>
</evidence>
<name>T1GYY3_MEGSC</name>
<dbReference type="STRING" id="36166.T1GYY3"/>
<feature type="domain" description="Peptidase S1" evidence="9">
    <location>
        <begin position="1"/>
        <end position="60"/>
    </location>
</feature>
<dbReference type="InterPro" id="IPR050430">
    <property type="entry name" value="Peptidase_S1"/>
</dbReference>
<evidence type="ECO:0000256" key="6">
    <source>
        <dbReference type="ARBA" id="ARBA00022825"/>
    </source>
</evidence>
<organism evidence="10 11">
    <name type="scientific">Megaselia scalaris</name>
    <name type="common">Humpbacked fly</name>
    <name type="synonym">Phora scalaris</name>
    <dbReference type="NCBI Taxonomy" id="36166"/>
    <lineage>
        <taxon>Eukaryota</taxon>
        <taxon>Metazoa</taxon>
        <taxon>Ecdysozoa</taxon>
        <taxon>Arthropoda</taxon>
        <taxon>Hexapoda</taxon>
        <taxon>Insecta</taxon>
        <taxon>Pterygota</taxon>
        <taxon>Neoptera</taxon>
        <taxon>Endopterygota</taxon>
        <taxon>Diptera</taxon>
        <taxon>Brachycera</taxon>
        <taxon>Muscomorpha</taxon>
        <taxon>Platypezoidea</taxon>
        <taxon>Phoridae</taxon>
        <taxon>Megaseliini</taxon>
        <taxon>Megaselia</taxon>
    </lineage>
</organism>
<keyword evidence="7" id="KW-1015">Disulfide bond</keyword>
<dbReference type="EMBL" id="CAQQ02377113">
    <property type="status" value="NOT_ANNOTATED_CDS"/>
    <property type="molecule type" value="Genomic_DNA"/>
</dbReference>
<dbReference type="InterPro" id="IPR009003">
    <property type="entry name" value="Peptidase_S1_PA"/>
</dbReference>
<accession>T1GYY3</accession>
<dbReference type="PROSITE" id="PS00135">
    <property type="entry name" value="TRYPSIN_SER"/>
    <property type="match status" value="1"/>
</dbReference>
<evidence type="ECO:0000256" key="1">
    <source>
        <dbReference type="ARBA" id="ARBA00004613"/>
    </source>
</evidence>
<reference evidence="11" key="1">
    <citation type="submission" date="2013-02" db="EMBL/GenBank/DDBJ databases">
        <authorList>
            <person name="Hughes D."/>
        </authorList>
    </citation>
    <scope>NUCLEOTIDE SEQUENCE</scope>
    <source>
        <strain>Durham</strain>
        <strain evidence="11">NC isolate 2 -- Noor lab</strain>
    </source>
</reference>